<dbReference type="GO" id="GO:0008270">
    <property type="term" value="F:zinc ion binding"/>
    <property type="evidence" value="ECO:0007669"/>
    <property type="project" value="InterPro"/>
</dbReference>
<dbReference type="PANTHER" id="PTHR15503">
    <property type="entry name" value="LDOC1 RELATED"/>
    <property type="match status" value="1"/>
</dbReference>
<proteinExistence type="predicted"/>
<dbReference type="InterPro" id="IPR045358">
    <property type="entry name" value="Ty3_capsid"/>
</dbReference>
<reference evidence="3" key="2">
    <citation type="submission" date="2025-09" db="UniProtKB">
        <authorList>
            <consortium name="Ensembl"/>
        </authorList>
    </citation>
    <scope>IDENTIFICATION</scope>
</reference>
<dbReference type="InterPro" id="IPR036875">
    <property type="entry name" value="Znf_CCHC_sf"/>
</dbReference>
<dbReference type="GeneTree" id="ENSGT00950000183173"/>
<feature type="region of interest" description="Disordered" evidence="1">
    <location>
        <begin position="35"/>
        <end position="77"/>
    </location>
</feature>
<keyword evidence="4" id="KW-1185">Reference proteome</keyword>
<dbReference type="InterPro" id="IPR032567">
    <property type="entry name" value="RTL1-rel"/>
</dbReference>
<dbReference type="AlphaFoldDB" id="A0A3Q2E270"/>
<dbReference type="Proteomes" id="UP000265020">
    <property type="component" value="Unassembled WGS sequence"/>
</dbReference>
<evidence type="ECO:0000259" key="2">
    <source>
        <dbReference type="Pfam" id="PF19259"/>
    </source>
</evidence>
<dbReference type="Ensembl" id="ENSCVAT00000029251.1">
    <property type="protein sequence ID" value="ENSCVAP00000026237.1"/>
    <property type="gene ID" value="ENSCVAG00000011662.1"/>
</dbReference>
<organism evidence="3 4">
    <name type="scientific">Cyprinodon variegatus</name>
    <name type="common">Sheepshead minnow</name>
    <dbReference type="NCBI Taxonomy" id="28743"/>
    <lineage>
        <taxon>Eukaryota</taxon>
        <taxon>Metazoa</taxon>
        <taxon>Chordata</taxon>
        <taxon>Craniata</taxon>
        <taxon>Vertebrata</taxon>
        <taxon>Euteleostomi</taxon>
        <taxon>Actinopterygii</taxon>
        <taxon>Neopterygii</taxon>
        <taxon>Teleostei</taxon>
        <taxon>Neoteleostei</taxon>
        <taxon>Acanthomorphata</taxon>
        <taxon>Ovalentaria</taxon>
        <taxon>Atherinomorphae</taxon>
        <taxon>Cyprinodontiformes</taxon>
        <taxon>Cyprinodontidae</taxon>
        <taxon>Cyprinodon</taxon>
    </lineage>
</organism>
<dbReference type="Pfam" id="PF19259">
    <property type="entry name" value="Ty3_capsid"/>
    <property type="match status" value="1"/>
</dbReference>
<sequence>MQLPFPIERVPSLSGLQSLCLSVCLSLCCSPFHQQEAPGSGPPPHTPADGNLSGNQSLHPCSPSKLWVNPVPPSTESDKLWKTNTSNIHQQQTALSRHDNTLVELVNQQSELNRRVTELTEAVRFSLQASGPAGELAPQSPAVTSPPEFRPSVPEKFSGNMKDCKGFLFQCRLFFQNSPGSFPTDQKKITFILSQLTGRALEWAEARFASEDSLRCQFSDFVSEFSQVFNQESDQTIDSRALLNLRQGNSSVADFSINFRVKAAASGWNQCALKSAYFKALNENIKDELATLDEPATLEELIRLTIRLNNRIRARNKPVSKPRSKTQSLSLPVQASHAVETEAEPMQVGHTRLTPEERLRRFRGKLCIYCGETGYFIASCPAKSKAGARQRI</sequence>
<accession>A0A3Q2E270</accession>
<dbReference type="PANTHER" id="PTHR15503:SF22">
    <property type="entry name" value="TRANSPOSON TY3-I GAG POLYPROTEIN"/>
    <property type="match status" value="1"/>
</dbReference>
<reference evidence="3" key="1">
    <citation type="submission" date="2025-08" db="UniProtKB">
        <authorList>
            <consortium name="Ensembl"/>
        </authorList>
    </citation>
    <scope>IDENTIFICATION</scope>
</reference>
<dbReference type="OMA" id="NGHYARS"/>
<dbReference type="SUPFAM" id="SSF57756">
    <property type="entry name" value="Retrovirus zinc finger-like domains"/>
    <property type="match status" value="1"/>
</dbReference>
<feature type="region of interest" description="Disordered" evidence="1">
    <location>
        <begin position="131"/>
        <end position="151"/>
    </location>
</feature>
<feature type="domain" description="Ty3 transposon capsid-like protein" evidence="2">
    <location>
        <begin position="145"/>
        <end position="310"/>
    </location>
</feature>
<dbReference type="GO" id="GO:0003676">
    <property type="term" value="F:nucleic acid binding"/>
    <property type="evidence" value="ECO:0007669"/>
    <property type="project" value="InterPro"/>
</dbReference>
<evidence type="ECO:0000313" key="4">
    <source>
        <dbReference type="Proteomes" id="UP000265020"/>
    </source>
</evidence>
<protein>
    <recommendedName>
        <fullName evidence="2">Ty3 transposon capsid-like protein domain-containing protein</fullName>
    </recommendedName>
</protein>
<evidence type="ECO:0000313" key="3">
    <source>
        <dbReference type="Ensembl" id="ENSCVAP00000026237.1"/>
    </source>
</evidence>
<name>A0A3Q2E270_CYPVA</name>
<evidence type="ECO:0000256" key="1">
    <source>
        <dbReference type="SAM" id="MobiDB-lite"/>
    </source>
</evidence>